<sequence>MAWMDRSECYDLPEIIWRARLISTNEISTFLKENNTLPANDGVDVRRMNAIGTWLREIRETGYNIIGLYASVERSIFGLDCSLSINTLAMDISSMEFDHVGKLIQLSFIPLVRCCPRGCWDKWVLLLLESLFFYCKDIFGYAWLSLIHEGRAEVPAYFGNLYGPEEKVKKLEVELLLKFTRSVSYLLGVLASEEFNSGLPQLNCPKSDLKSISSSSLMGYLLLHNCFGRFSMYSLFGSLVDYQAAKEALPFCHALIRLAVATDDERLKQFILNEMLPTLVRFDDRSPPSGISWLRSELSSSIEVSSMKDVVGLCREIYDVYLHNQAS</sequence>
<reference evidence="2" key="4">
    <citation type="submission" date="2019-03" db="UniProtKB">
        <authorList>
            <consortium name="EnsemblPlants"/>
        </authorList>
    </citation>
    <scope>IDENTIFICATION</scope>
</reference>
<dbReference type="Gene3D" id="1.25.10.10">
    <property type="entry name" value="Leucine-rich Repeat Variant"/>
    <property type="match status" value="1"/>
</dbReference>
<protein>
    <recommendedName>
        <fullName evidence="1">Exportin-5 C-terminal domain-containing protein</fullName>
    </recommendedName>
</protein>
<dbReference type="PANTHER" id="PTHR11223:SF6">
    <property type="entry name" value="EXPORTIN-5 C-TERMINAL DOMAIN-CONTAINING PROTEIN"/>
    <property type="match status" value="1"/>
</dbReference>
<reference evidence="2" key="3">
    <citation type="journal article" date="2017" name="Nature">
        <title>Genome sequence of the progenitor of the wheat D genome Aegilops tauschii.</title>
        <authorList>
            <person name="Luo M.C."/>
            <person name="Gu Y.Q."/>
            <person name="Puiu D."/>
            <person name="Wang H."/>
            <person name="Twardziok S.O."/>
            <person name="Deal K.R."/>
            <person name="Huo N."/>
            <person name="Zhu T."/>
            <person name="Wang L."/>
            <person name="Wang Y."/>
            <person name="McGuire P.E."/>
            <person name="Liu S."/>
            <person name="Long H."/>
            <person name="Ramasamy R.K."/>
            <person name="Rodriguez J.C."/>
            <person name="Van S.L."/>
            <person name="Yuan L."/>
            <person name="Wang Z."/>
            <person name="Xia Z."/>
            <person name="Xiao L."/>
            <person name="Anderson O.D."/>
            <person name="Ouyang S."/>
            <person name="Liang Y."/>
            <person name="Zimin A.V."/>
            <person name="Pertea G."/>
            <person name="Qi P."/>
            <person name="Bennetzen J.L."/>
            <person name="Dai X."/>
            <person name="Dawson M.W."/>
            <person name="Muller H.G."/>
            <person name="Kugler K."/>
            <person name="Rivarola-Duarte L."/>
            <person name="Spannagl M."/>
            <person name="Mayer K.F.X."/>
            <person name="Lu F.H."/>
            <person name="Bevan M.W."/>
            <person name="Leroy P."/>
            <person name="Li P."/>
            <person name="You F.M."/>
            <person name="Sun Q."/>
            <person name="Liu Z."/>
            <person name="Lyons E."/>
            <person name="Wicker T."/>
            <person name="Salzberg S.L."/>
            <person name="Devos K.M."/>
            <person name="Dvorak J."/>
        </authorList>
    </citation>
    <scope>NUCLEOTIDE SEQUENCE [LARGE SCALE GENOMIC DNA]</scope>
    <source>
        <strain evidence="2">cv. AL8/78</strain>
    </source>
</reference>
<dbReference type="InterPro" id="IPR011989">
    <property type="entry name" value="ARM-like"/>
</dbReference>
<dbReference type="Proteomes" id="UP000015105">
    <property type="component" value="Chromosome 3D"/>
</dbReference>
<reference evidence="3" key="1">
    <citation type="journal article" date="2014" name="Science">
        <title>Ancient hybridizations among the ancestral genomes of bread wheat.</title>
        <authorList>
            <consortium name="International Wheat Genome Sequencing Consortium,"/>
            <person name="Marcussen T."/>
            <person name="Sandve S.R."/>
            <person name="Heier L."/>
            <person name="Spannagl M."/>
            <person name="Pfeifer M."/>
            <person name="Jakobsen K.S."/>
            <person name="Wulff B.B."/>
            <person name="Steuernagel B."/>
            <person name="Mayer K.F."/>
            <person name="Olsen O.A."/>
        </authorList>
    </citation>
    <scope>NUCLEOTIDE SEQUENCE [LARGE SCALE GENOMIC DNA]</scope>
    <source>
        <strain evidence="3">cv. AL8/78</strain>
    </source>
</reference>
<feature type="domain" description="Exportin-5 C-terminal" evidence="1">
    <location>
        <begin position="47"/>
        <end position="280"/>
    </location>
</feature>
<evidence type="ECO:0000313" key="2">
    <source>
        <dbReference type="EnsemblPlants" id="AET3Gv20963700.1"/>
    </source>
</evidence>
<dbReference type="GO" id="GO:0005634">
    <property type="term" value="C:nucleus"/>
    <property type="evidence" value="ECO:0007669"/>
    <property type="project" value="TreeGrafter"/>
</dbReference>
<dbReference type="PANTHER" id="PTHR11223">
    <property type="entry name" value="EXPORTIN 1/5"/>
    <property type="match status" value="1"/>
</dbReference>
<dbReference type="GO" id="GO:0000056">
    <property type="term" value="P:ribosomal small subunit export from nucleus"/>
    <property type="evidence" value="ECO:0007669"/>
    <property type="project" value="TreeGrafter"/>
</dbReference>
<dbReference type="Gramene" id="AET3Gv20963700.1">
    <property type="protein sequence ID" value="AET3Gv20963700.1"/>
    <property type="gene ID" value="AET3Gv20963700"/>
</dbReference>
<dbReference type="InterPro" id="IPR045065">
    <property type="entry name" value="XPO1/5"/>
</dbReference>
<keyword evidence="3" id="KW-1185">Reference proteome</keyword>
<dbReference type="GO" id="GO:0005049">
    <property type="term" value="F:nuclear export signal receptor activity"/>
    <property type="evidence" value="ECO:0007669"/>
    <property type="project" value="InterPro"/>
</dbReference>
<dbReference type="GO" id="GO:0000055">
    <property type="term" value="P:ribosomal large subunit export from nucleus"/>
    <property type="evidence" value="ECO:0007669"/>
    <property type="project" value="TreeGrafter"/>
</dbReference>
<dbReference type="AlphaFoldDB" id="A0A453GCV7"/>
<evidence type="ECO:0000259" key="1">
    <source>
        <dbReference type="Pfam" id="PF19273"/>
    </source>
</evidence>
<organism evidence="2 3">
    <name type="scientific">Aegilops tauschii subsp. strangulata</name>
    <name type="common">Goatgrass</name>
    <dbReference type="NCBI Taxonomy" id="200361"/>
    <lineage>
        <taxon>Eukaryota</taxon>
        <taxon>Viridiplantae</taxon>
        <taxon>Streptophyta</taxon>
        <taxon>Embryophyta</taxon>
        <taxon>Tracheophyta</taxon>
        <taxon>Spermatophyta</taxon>
        <taxon>Magnoliopsida</taxon>
        <taxon>Liliopsida</taxon>
        <taxon>Poales</taxon>
        <taxon>Poaceae</taxon>
        <taxon>BOP clade</taxon>
        <taxon>Pooideae</taxon>
        <taxon>Triticodae</taxon>
        <taxon>Triticeae</taxon>
        <taxon>Triticinae</taxon>
        <taxon>Aegilops</taxon>
    </lineage>
</organism>
<dbReference type="Pfam" id="PF19273">
    <property type="entry name" value="Exportin-5"/>
    <property type="match status" value="1"/>
</dbReference>
<dbReference type="GO" id="GO:0005737">
    <property type="term" value="C:cytoplasm"/>
    <property type="evidence" value="ECO:0007669"/>
    <property type="project" value="TreeGrafter"/>
</dbReference>
<accession>A0A453GCV7</accession>
<name>A0A453GCV7_AEGTS</name>
<reference evidence="3" key="2">
    <citation type="journal article" date="2017" name="Nat. Plants">
        <title>The Aegilops tauschii genome reveals multiple impacts of transposons.</title>
        <authorList>
            <person name="Zhao G."/>
            <person name="Zou C."/>
            <person name="Li K."/>
            <person name="Wang K."/>
            <person name="Li T."/>
            <person name="Gao L."/>
            <person name="Zhang X."/>
            <person name="Wang H."/>
            <person name="Yang Z."/>
            <person name="Liu X."/>
            <person name="Jiang W."/>
            <person name="Mao L."/>
            <person name="Kong X."/>
            <person name="Jiao Y."/>
            <person name="Jia J."/>
        </authorList>
    </citation>
    <scope>NUCLEOTIDE SEQUENCE [LARGE SCALE GENOMIC DNA]</scope>
    <source>
        <strain evidence="3">cv. AL8/78</strain>
    </source>
</reference>
<dbReference type="GO" id="GO:0006611">
    <property type="term" value="P:protein export from nucleus"/>
    <property type="evidence" value="ECO:0007669"/>
    <property type="project" value="InterPro"/>
</dbReference>
<evidence type="ECO:0000313" key="3">
    <source>
        <dbReference type="Proteomes" id="UP000015105"/>
    </source>
</evidence>
<reference evidence="2" key="5">
    <citation type="journal article" date="2021" name="G3 (Bethesda)">
        <title>Aegilops tauschii genome assembly Aet v5.0 features greater sequence contiguity and improved annotation.</title>
        <authorList>
            <person name="Wang L."/>
            <person name="Zhu T."/>
            <person name="Rodriguez J.C."/>
            <person name="Deal K.R."/>
            <person name="Dubcovsky J."/>
            <person name="McGuire P.E."/>
            <person name="Lux T."/>
            <person name="Spannagl M."/>
            <person name="Mayer K.F.X."/>
            <person name="Baldrich P."/>
            <person name="Meyers B.C."/>
            <person name="Huo N."/>
            <person name="Gu Y.Q."/>
            <person name="Zhou H."/>
            <person name="Devos K.M."/>
            <person name="Bennetzen J.L."/>
            <person name="Unver T."/>
            <person name="Budak H."/>
            <person name="Gulick P.J."/>
            <person name="Galiba G."/>
            <person name="Kalapos B."/>
            <person name="Nelson D.R."/>
            <person name="Li P."/>
            <person name="You F.M."/>
            <person name="Luo M.C."/>
            <person name="Dvorak J."/>
        </authorList>
    </citation>
    <scope>NUCLEOTIDE SEQUENCE [LARGE SCALE GENOMIC DNA]</scope>
    <source>
        <strain evidence="2">cv. AL8/78</strain>
    </source>
</reference>
<proteinExistence type="predicted"/>
<dbReference type="EnsemblPlants" id="AET3Gv20963700.1">
    <property type="protein sequence ID" value="AET3Gv20963700.1"/>
    <property type="gene ID" value="AET3Gv20963700"/>
</dbReference>
<dbReference type="InterPro" id="IPR045478">
    <property type="entry name" value="Exportin-5_C"/>
</dbReference>